<evidence type="ECO:0000259" key="1">
    <source>
        <dbReference type="PROSITE" id="PS50887"/>
    </source>
</evidence>
<dbReference type="Gene3D" id="3.30.70.270">
    <property type="match status" value="1"/>
</dbReference>
<dbReference type="PROSITE" id="PS50887">
    <property type="entry name" value="GGDEF"/>
    <property type="match status" value="1"/>
</dbReference>
<dbReference type="KEGG" id="rsb:RS694_13395"/>
<dbReference type="Gene3D" id="3.30.450.20">
    <property type="entry name" value="PAS domain"/>
    <property type="match status" value="2"/>
</dbReference>
<accession>A0A1P8KBL5</accession>
<keyword evidence="3" id="KW-1185">Reference proteome</keyword>
<name>A0A1P8KBL5_9BURK</name>
<dbReference type="NCBIfam" id="TIGR00254">
    <property type="entry name" value="GGDEF"/>
    <property type="match status" value="1"/>
</dbReference>
<dbReference type="InterPro" id="IPR043128">
    <property type="entry name" value="Rev_trsase/Diguanyl_cyclase"/>
</dbReference>
<dbReference type="PANTHER" id="PTHR44757:SF2">
    <property type="entry name" value="BIOFILM ARCHITECTURE MAINTENANCE PROTEIN MBAA"/>
    <property type="match status" value="1"/>
</dbReference>
<dbReference type="SUPFAM" id="SSF55073">
    <property type="entry name" value="Nucleotide cyclase"/>
    <property type="match status" value="1"/>
</dbReference>
<dbReference type="eggNOG" id="COG2199">
    <property type="taxonomic scope" value="Bacteria"/>
</dbReference>
<proteinExistence type="predicted"/>
<sequence length="487" mass="55285">MAPATSGADFEQLFESAPISLWLEDYSALKSLFDSWRAQGVTDLEAHLRASPERAQQCSRCYQVLKVNQKTLQVFAAESQQELLSRLSEVFRDDMFESMVAELGYLWNGTLDFTNHSVNYALDGRRMNVRIHVRVLQGHETTWDRVMVALEDVTEHTQARTRLEQSERYARNLFDYSPVSLWVEDFSGVKALMDEARASGIQDFRVFLSVHGDFVNRCMAKIRVLDVNQQTLTMFAANHRDELLNQLDVVFRDEMHHSFSDQLIDLWNGKLVQTREVVNYALSGELINIHMQFAVLQGHEATWDMVLVSLVDITARKKAEAYLEYLGKHDSLTRLCNRAFYVEELNRLSRRGPWPLAILAMDLNCLKLVNDAEGHAAGDSLLRRTGEVLASATAGYPYCVARIGGDEFIALLPGCDERAAIGLKERIESMIELNNQFYPGQKLTMAIGTASCTSASQVEAAIHAADQSMYQAKTRYYEEAKIERRRG</sequence>
<gene>
    <name evidence="2" type="ORF">RS694_13395</name>
</gene>
<dbReference type="InterPro" id="IPR029787">
    <property type="entry name" value="Nucleotide_cyclase"/>
</dbReference>
<organism evidence="2 3">
    <name type="scientific">Rhodoferax saidenbachensis</name>
    <dbReference type="NCBI Taxonomy" id="1484693"/>
    <lineage>
        <taxon>Bacteria</taxon>
        <taxon>Pseudomonadati</taxon>
        <taxon>Pseudomonadota</taxon>
        <taxon>Betaproteobacteria</taxon>
        <taxon>Burkholderiales</taxon>
        <taxon>Comamonadaceae</taxon>
        <taxon>Rhodoferax</taxon>
    </lineage>
</organism>
<dbReference type="InterPro" id="IPR052155">
    <property type="entry name" value="Biofilm_reg_signaling"/>
</dbReference>
<reference evidence="2 3" key="1">
    <citation type="submission" date="2017-01" db="EMBL/GenBank/DDBJ databases">
        <authorList>
            <person name="Mah S.A."/>
            <person name="Swanson W.J."/>
            <person name="Moy G.W."/>
            <person name="Vacquier V.D."/>
        </authorList>
    </citation>
    <scope>NUCLEOTIDE SEQUENCE [LARGE SCALE GENOMIC DNA]</scope>
    <source>
        <strain evidence="2 3">DSM 22694</strain>
    </source>
</reference>
<dbReference type="InterPro" id="IPR000160">
    <property type="entry name" value="GGDEF_dom"/>
</dbReference>
<dbReference type="Pfam" id="PF00990">
    <property type="entry name" value="GGDEF"/>
    <property type="match status" value="1"/>
</dbReference>
<dbReference type="InterPro" id="IPR035965">
    <property type="entry name" value="PAS-like_dom_sf"/>
</dbReference>
<evidence type="ECO:0000313" key="3">
    <source>
        <dbReference type="Proteomes" id="UP000186110"/>
    </source>
</evidence>
<dbReference type="SMART" id="SM00267">
    <property type="entry name" value="GGDEF"/>
    <property type="match status" value="1"/>
</dbReference>
<dbReference type="STRING" id="1484693.RS694_13395"/>
<feature type="domain" description="GGDEF" evidence="1">
    <location>
        <begin position="354"/>
        <end position="487"/>
    </location>
</feature>
<dbReference type="CDD" id="cd01949">
    <property type="entry name" value="GGDEF"/>
    <property type="match status" value="1"/>
</dbReference>
<dbReference type="AlphaFoldDB" id="A0A1P8KBL5"/>
<dbReference type="RefSeq" id="WP_029708670.1">
    <property type="nucleotide sequence ID" value="NZ_CP019239.1"/>
</dbReference>
<dbReference type="Proteomes" id="UP000186110">
    <property type="component" value="Chromosome"/>
</dbReference>
<dbReference type="SUPFAM" id="SSF55785">
    <property type="entry name" value="PYP-like sensor domain (PAS domain)"/>
    <property type="match status" value="2"/>
</dbReference>
<dbReference type="EMBL" id="CP019239">
    <property type="protein sequence ID" value="APW43427.1"/>
    <property type="molecule type" value="Genomic_DNA"/>
</dbReference>
<dbReference type="PANTHER" id="PTHR44757">
    <property type="entry name" value="DIGUANYLATE CYCLASE DGCP"/>
    <property type="match status" value="1"/>
</dbReference>
<protein>
    <submittedName>
        <fullName evidence="2">GGDEF domain-containing protein</fullName>
    </submittedName>
</protein>
<evidence type="ECO:0000313" key="2">
    <source>
        <dbReference type="EMBL" id="APW43427.1"/>
    </source>
</evidence>